<feature type="compositionally biased region" description="Acidic residues" evidence="1">
    <location>
        <begin position="23"/>
        <end position="32"/>
    </location>
</feature>
<keyword evidence="3" id="KW-1185">Reference proteome</keyword>
<feature type="compositionally biased region" description="Polar residues" evidence="1">
    <location>
        <begin position="35"/>
        <end position="56"/>
    </location>
</feature>
<organism evidence="2 3">
    <name type="scientific">Plantibacter flavus</name>
    <dbReference type="NCBI Taxonomy" id="150123"/>
    <lineage>
        <taxon>Bacteria</taxon>
        <taxon>Bacillati</taxon>
        <taxon>Actinomycetota</taxon>
        <taxon>Actinomycetes</taxon>
        <taxon>Micrococcales</taxon>
        <taxon>Microbacteriaceae</taxon>
        <taxon>Plantibacter</taxon>
    </lineage>
</organism>
<evidence type="ECO:0000256" key="1">
    <source>
        <dbReference type="SAM" id="MobiDB-lite"/>
    </source>
</evidence>
<feature type="compositionally biased region" description="Acidic residues" evidence="1">
    <location>
        <begin position="62"/>
        <end position="75"/>
    </location>
</feature>
<dbReference type="RefSeq" id="WP_159453442.1">
    <property type="nucleotide sequence ID" value="NZ_FXAP01000006.1"/>
</dbReference>
<evidence type="ECO:0000313" key="3">
    <source>
        <dbReference type="Proteomes" id="UP000266915"/>
    </source>
</evidence>
<feature type="compositionally biased region" description="Low complexity" evidence="1">
    <location>
        <begin position="12"/>
        <end position="21"/>
    </location>
</feature>
<gene>
    <name evidence="2" type="ORF">EDD42_3234</name>
</gene>
<dbReference type="Proteomes" id="UP000266915">
    <property type="component" value="Unassembled WGS sequence"/>
</dbReference>
<evidence type="ECO:0000313" key="2">
    <source>
        <dbReference type="EMBL" id="ROR83130.1"/>
    </source>
</evidence>
<name>A0A3N2C6U0_9MICO</name>
<proteinExistence type="predicted"/>
<dbReference type="AlphaFoldDB" id="A0A3N2C6U0"/>
<feature type="compositionally biased region" description="Basic and acidic residues" evidence="1">
    <location>
        <begin position="113"/>
        <end position="124"/>
    </location>
</feature>
<comment type="caution">
    <text evidence="2">The sequence shown here is derived from an EMBL/GenBank/DDBJ whole genome shotgun (WGS) entry which is preliminary data.</text>
</comment>
<feature type="region of interest" description="Disordered" evidence="1">
    <location>
        <begin position="1"/>
        <end position="124"/>
    </location>
</feature>
<sequence>MTDQQNQRSGDDLATGAAGADQEAWEGADIDTAELVSSDQTTAGPGADGSSQTVDGTGSEDAAPDEEQATEEAVETPEPSTELDAPLAEGEGGDADGSADHQPDSGPASEATDDAREVYDTAPD</sequence>
<accession>A0A3N2C6U0</accession>
<dbReference type="EMBL" id="RKHL01000001">
    <property type="protein sequence ID" value="ROR83130.1"/>
    <property type="molecule type" value="Genomic_DNA"/>
</dbReference>
<reference evidence="2 3" key="1">
    <citation type="submission" date="2018-11" db="EMBL/GenBank/DDBJ databases">
        <title>Sequencing the genomes of 1000 actinobacteria strains.</title>
        <authorList>
            <person name="Klenk H.-P."/>
        </authorList>
    </citation>
    <scope>NUCLEOTIDE SEQUENCE [LARGE SCALE GENOMIC DNA]</scope>
    <source>
        <strain evidence="2 3">DSM 14012</strain>
    </source>
</reference>
<protein>
    <submittedName>
        <fullName evidence="2">Uncharacterized protein</fullName>
    </submittedName>
</protein>